<reference evidence="1" key="1">
    <citation type="submission" date="2020-10" db="EMBL/GenBank/DDBJ databases">
        <authorList>
            <person name="Gilroy R."/>
        </authorList>
    </citation>
    <scope>NUCLEOTIDE SEQUENCE</scope>
    <source>
        <strain evidence="1">6276</strain>
    </source>
</reference>
<evidence type="ECO:0000313" key="1">
    <source>
        <dbReference type="EMBL" id="HIS36937.1"/>
    </source>
</evidence>
<sequence>MYCKDSRIFIENDDLCNTCENYIKELDCPLLGALIQGDVFLEDNLLVTRCGFYKEFKRNLYIVKGKKKDENSNFN</sequence>
<dbReference type="AlphaFoldDB" id="A0A9D1F0T2"/>
<evidence type="ECO:0000313" key="2">
    <source>
        <dbReference type="Proteomes" id="UP000823928"/>
    </source>
</evidence>
<reference evidence="1" key="2">
    <citation type="journal article" date="2021" name="PeerJ">
        <title>Extensive microbial diversity within the chicken gut microbiome revealed by metagenomics and culture.</title>
        <authorList>
            <person name="Gilroy R."/>
            <person name="Ravi A."/>
            <person name="Getino M."/>
            <person name="Pursley I."/>
            <person name="Horton D.L."/>
            <person name="Alikhan N.F."/>
            <person name="Baker D."/>
            <person name="Gharbi K."/>
            <person name="Hall N."/>
            <person name="Watson M."/>
            <person name="Adriaenssens E.M."/>
            <person name="Foster-Nyarko E."/>
            <person name="Jarju S."/>
            <person name="Secka A."/>
            <person name="Antonio M."/>
            <person name="Oren A."/>
            <person name="Chaudhuri R.R."/>
            <person name="La Ragione R."/>
            <person name="Hildebrand F."/>
            <person name="Pallen M.J."/>
        </authorList>
    </citation>
    <scope>NUCLEOTIDE SEQUENCE</scope>
    <source>
        <strain evidence="1">6276</strain>
    </source>
</reference>
<organism evidence="1 2">
    <name type="scientific">Candidatus Scatousia excrementigallinarum</name>
    <dbReference type="NCBI Taxonomy" id="2840935"/>
    <lineage>
        <taxon>Bacteria</taxon>
        <taxon>Candidatus Scatousia</taxon>
    </lineage>
</organism>
<accession>A0A9D1F0T2</accession>
<dbReference type="Proteomes" id="UP000823928">
    <property type="component" value="Unassembled WGS sequence"/>
</dbReference>
<dbReference type="EMBL" id="DVIU01000197">
    <property type="protein sequence ID" value="HIS36937.1"/>
    <property type="molecule type" value="Genomic_DNA"/>
</dbReference>
<protein>
    <submittedName>
        <fullName evidence="1">Uncharacterized protein</fullName>
    </submittedName>
</protein>
<comment type="caution">
    <text evidence="1">The sequence shown here is derived from an EMBL/GenBank/DDBJ whole genome shotgun (WGS) entry which is preliminary data.</text>
</comment>
<proteinExistence type="predicted"/>
<gene>
    <name evidence="1" type="ORF">IAC10_09975</name>
</gene>
<name>A0A9D1F0T2_9BACT</name>